<dbReference type="EMBL" id="JBFMIA010000006">
    <property type="protein sequence ID" value="MEW9501905.1"/>
    <property type="molecule type" value="Genomic_DNA"/>
</dbReference>
<keyword evidence="2" id="KW-1185">Reference proteome</keyword>
<gene>
    <name evidence="1" type="ORF">AB1471_08835</name>
</gene>
<dbReference type="Proteomes" id="UP001556040">
    <property type="component" value="Unassembled WGS sequence"/>
</dbReference>
<protein>
    <recommendedName>
        <fullName evidence="3">DUF4352 domain-containing protein</fullName>
    </recommendedName>
</protein>
<evidence type="ECO:0008006" key="3">
    <source>
        <dbReference type="Google" id="ProtNLM"/>
    </source>
</evidence>
<proteinExistence type="predicted"/>
<name>A0ABV3Q3H7_9BACL</name>
<dbReference type="RefSeq" id="WP_367779394.1">
    <property type="nucleotide sequence ID" value="NZ_JBFMIA010000006.1"/>
</dbReference>
<comment type="caution">
    <text evidence="1">The sequence shown here is derived from an EMBL/GenBank/DDBJ whole genome shotgun (WGS) entry which is preliminary data.</text>
</comment>
<accession>A0ABV3Q3H7</accession>
<reference evidence="1 2" key="1">
    <citation type="journal article" date="1979" name="Int. J. Syst. Evol. Microbiol.">
        <title>Bacillus globisporus subsp. marinus subsp. nov.</title>
        <authorList>
            <person name="Liu H."/>
        </authorList>
    </citation>
    <scope>NUCLEOTIDE SEQUENCE [LARGE SCALE GENOMIC DNA]</scope>
    <source>
        <strain evidence="1 2">DSM 1297</strain>
    </source>
</reference>
<sequence>MNEIDYSLWLSAGAVALSAFTFYEKLYKSRAVIKIAESSSKLFYSKLEPTEGDPYYLLMSTTIINKSSEPISIHRFEFLSNETGLLVHDPFYSVEDEYTLGNGIYVEVSTNQHILPVKTLKPYESITGIIAFHHYGANSYGVIEEGIIKGKLTLRTSRKSFSKNINVASEGFIDI</sequence>
<organism evidence="1 2">
    <name type="scientific">Jeotgalibacillus marinus</name>
    <dbReference type="NCBI Taxonomy" id="86667"/>
    <lineage>
        <taxon>Bacteria</taxon>
        <taxon>Bacillati</taxon>
        <taxon>Bacillota</taxon>
        <taxon>Bacilli</taxon>
        <taxon>Bacillales</taxon>
        <taxon>Caryophanaceae</taxon>
        <taxon>Jeotgalibacillus</taxon>
    </lineage>
</organism>
<evidence type="ECO:0000313" key="1">
    <source>
        <dbReference type="EMBL" id="MEW9501905.1"/>
    </source>
</evidence>
<evidence type="ECO:0000313" key="2">
    <source>
        <dbReference type="Proteomes" id="UP001556040"/>
    </source>
</evidence>